<evidence type="ECO:0000256" key="1">
    <source>
        <dbReference type="SAM" id="MobiDB-lite"/>
    </source>
</evidence>
<feature type="region of interest" description="Disordered" evidence="1">
    <location>
        <begin position="1"/>
        <end position="27"/>
    </location>
</feature>
<accession>A0ABY4CYJ5</accession>
<dbReference type="RefSeq" id="WP_243797229.1">
    <property type="nucleotide sequence ID" value="NZ_CP094669.1"/>
</dbReference>
<dbReference type="Proteomes" id="UP000831113">
    <property type="component" value="Chromosome"/>
</dbReference>
<keyword evidence="3" id="KW-1185">Reference proteome</keyword>
<dbReference type="InterPro" id="IPR011044">
    <property type="entry name" value="Quino_amine_DH_bsu"/>
</dbReference>
<evidence type="ECO:0000313" key="2">
    <source>
        <dbReference type="EMBL" id="UOG74054.1"/>
    </source>
</evidence>
<proteinExistence type="predicted"/>
<dbReference type="SUPFAM" id="SSF50969">
    <property type="entry name" value="YVTN repeat-like/Quinoprotein amine dehydrogenase"/>
    <property type="match status" value="1"/>
</dbReference>
<reference evidence="2 3" key="1">
    <citation type="submission" date="2022-03" db="EMBL/GenBank/DDBJ databases">
        <title>Hymenobactersp. isolated from the air.</title>
        <authorList>
            <person name="Won M."/>
            <person name="Kwon S.-W."/>
        </authorList>
    </citation>
    <scope>NUCLEOTIDE SEQUENCE [LARGE SCALE GENOMIC DNA]</scope>
    <source>
        <strain evidence="2 3">KACC 21982</strain>
    </source>
</reference>
<gene>
    <name evidence="2" type="ORF">MTX78_18265</name>
</gene>
<dbReference type="EMBL" id="CP094669">
    <property type="protein sequence ID" value="UOG74054.1"/>
    <property type="molecule type" value="Genomic_DNA"/>
</dbReference>
<name>A0ABY4CYJ5_9BACT</name>
<evidence type="ECO:0000313" key="3">
    <source>
        <dbReference type="Proteomes" id="UP000831113"/>
    </source>
</evidence>
<sequence length="923" mass="102464">MQQQVTQAPLPAPPAGSTYHVRSKSKAAPAPVVRTAKTLPVEGDNLLWHDDPATKVGWALGGNENYHHEFGDGKADFTISGFMRVIPGKVVTSNIDIYVGNYYDINKKYVGHFGNGAFRNKGTVPANAHWLKASYLGRGNFRRAAVFLGDFGGGDRSFAAEPYKPAWHLKPVVRPATKSRSQWTINYLGVLGSTTADPRYSVFPESGYNAYRAAASGTYGLVCAKGFNENAPLLVVHPWKEINRRRAIRTDINSECYDVATNGTHVFALLNNNARLTYTQKYVGVFDLATQLPVEIKGGKDLVGYADHTMLRKVMAWEGHQVPNPGNEGLWKNRREEFVNTWKNSGIAAEKGANKLVAISCDKLDRIEIRRFPNNAVIQTISIDMPRRMAFTPDGALWVVCGEDYSVPYTKRTTTKLIKFVNQSTNPAAPNFKQVQVTAIPFLAGVMGEADNGVLVGVSGTRMQYVKLNSAGVEQFAHGAAGGNTATAVVTDNTYTLLNHEPLQDGDWENYVSFSARAPDGSIWLGNPGGFEIKHWNATMTQHLKADRIGYLPDFFNLAFDKAQKSHLHAEMYLMQGNWSNIRSFSIVRNWRLLLPKYLLSPHCAQTYTSKDGRRKSTVIFCQDTRFNEPNKGPYPNGMPNTPGYQCEMIKLPEDGSAPIRSSQWFDFEPNTGRTWTLYPEGIRTFENHFVRGQGWRTRVLFRPFVDLANDANGFPIFGKQVVVLDELTQAVGQEGKTPLPVPGWNRQYTCPQFPNGAFAGMETAYRPLGCHHLGYLKPGVSGWFKLLLPNKVMKTEVSPGIYNVPGYWPDITTDKVFGGHFSAGLDIAGKLCYVFQDGQFSKYKSNATTVYDQDGNFVMEFGRQQDNGPGFNSQNMDPYGYGNNCGQARVLELDNGDHIVLRATENGGGYSAYRNVKPAVTK</sequence>
<protein>
    <submittedName>
        <fullName evidence="2">Uncharacterized protein</fullName>
    </submittedName>
</protein>
<organism evidence="2 3">
    <name type="scientific">Hymenobacter tibetensis</name>
    <dbReference type="NCBI Taxonomy" id="497967"/>
    <lineage>
        <taxon>Bacteria</taxon>
        <taxon>Pseudomonadati</taxon>
        <taxon>Bacteroidota</taxon>
        <taxon>Cytophagia</taxon>
        <taxon>Cytophagales</taxon>
        <taxon>Hymenobacteraceae</taxon>
        <taxon>Hymenobacter</taxon>
    </lineage>
</organism>